<comment type="caution">
    <text evidence="2">The sequence shown here is derived from an EMBL/GenBank/DDBJ whole genome shotgun (WGS) entry which is preliminary data.</text>
</comment>
<dbReference type="PATRIC" id="fig|1227500.6.peg.4084"/>
<evidence type="ECO:0008006" key="4">
    <source>
        <dbReference type="Google" id="ProtNLM"/>
    </source>
</evidence>
<reference evidence="2 3" key="1">
    <citation type="journal article" date="2014" name="PLoS Genet.">
        <title>Phylogenetically driven sequencing of extremely halophilic archaea reveals strategies for static and dynamic osmo-response.</title>
        <authorList>
            <person name="Becker E.A."/>
            <person name="Seitzer P.M."/>
            <person name="Tritt A."/>
            <person name="Larsen D."/>
            <person name="Krusor M."/>
            <person name="Yao A.I."/>
            <person name="Wu D."/>
            <person name="Madern D."/>
            <person name="Eisen J.A."/>
            <person name="Darling A.E."/>
            <person name="Facciotti M.T."/>
        </authorList>
    </citation>
    <scope>NUCLEOTIDE SEQUENCE [LARGE SCALE GENOMIC DNA]</scope>
    <source>
        <strain evidence="2 3">JCM 10635</strain>
    </source>
</reference>
<protein>
    <recommendedName>
        <fullName evidence="4">DUF4330 domain-containing protein</fullName>
    </recommendedName>
</protein>
<dbReference type="STRING" id="1227500.C494_20218"/>
<dbReference type="OrthoDB" id="187752at2157"/>
<accession>L9VZJ6</accession>
<dbReference type="Proteomes" id="UP000011690">
    <property type="component" value="Unassembled WGS sequence"/>
</dbReference>
<dbReference type="Pfam" id="PF14221">
    <property type="entry name" value="DUF4330"/>
    <property type="match status" value="1"/>
</dbReference>
<dbReference type="eggNOG" id="arCOG07778">
    <property type="taxonomic scope" value="Archaea"/>
</dbReference>
<keyword evidence="1" id="KW-1133">Transmembrane helix</keyword>
<name>L9VZJ6_9EURY</name>
<sequence>MADDARLSSIIDDEGRLFGLVNIIDAAVVGLALILIAGGLGLWVAGGSGATEAETRYVTVELESHPTFIAEQISEGDQWNPSGTSDTLTITDVYHYTDDGDGNINTIVRAEMKGTQLDPADTEADAIDFAGSPVRYGSKLEIEMSSYGVSGTVVEIDRDQSTLQTGTESFVIEMDLDKRTADSIAVGDRFQLGESDLVVLETVTVYPIPGDDGHDRRAIIGATGQVQFDGDISLLGQQQIRTGSDLTIQTQANDLSGNVIRVGSPEEPGTPDTRTATVELSDVSLEQTDALSTGLTEETEGLETAEIVDMTDQPAQETVVIDGNVATREDPLNRDVTLAVELNVRQLDDGEIQFRGESLEIGQEIAFDFGTSTVEGQLTDIE</sequence>
<evidence type="ECO:0000256" key="1">
    <source>
        <dbReference type="SAM" id="Phobius"/>
    </source>
</evidence>
<feature type="transmembrane region" description="Helical" evidence="1">
    <location>
        <begin position="20"/>
        <end position="45"/>
    </location>
</feature>
<dbReference type="RefSeq" id="WP_006068146.1">
    <property type="nucleotide sequence ID" value="NZ_AOHY01000059.1"/>
</dbReference>
<proteinExistence type="predicted"/>
<evidence type="ECO:0000313" key="2">
    <source>
        <dbReference type="EMBL" id="ELY42664.1"/>
    </source>
</evidence>
<dbReference type="InterPro" id="IPR025480">
    <property type="entry name" value="DUF4330"/>
</dbReference>
<dbReference type="AlphaFoldDB" id="L9VZJ6"/>
<dbReference type="EMBL" id="AOHY01000059">
    <property type="protein sequence ID" value="ELY42664.1"/>
    <property type="molecule type" value="Genomic_DNA"/>
</dbReference>
<evidence type="ECO:0000313" key="3">
    <source>
        <dbReference type="Proteomes" id="UP000011690"/>
    </source>
</evidence>
<keyword evidence="1" id="KW-0812">Transmembrane</keyword>
<keyword evidence="3" id="KW-1185">Reference proteome</keyword>
<organism evidence="2 3">
    <name type="scientific">Natronorubrum bangense JCM 10635</name>
    <dbReference type="NCBI Taxonomy" id="1227500"/>
    <lineage>
        <taxon>Archaea</taxon>
        <taxon>Methanobacteriati</taxon>
        <taxon>Methanobacteriota</taxon>
        <taxon>Stenosarchaea group</taxon>
        <taxon>Halobacteria</taxon>
        <taxon>Halobacteriales</taxon>
        <taxon>Natrialbaceae</taxon>
        <taxon>Natronorubrum</taxon>
    </lineage>
</organism>
<keyword evidence="1" id="KW-0472">Membrane</keyword>
<gene>
    <name evidence="2" type="ORF">C494_20218</name>
</gene>